<sequence>QYIMPDRDNHHCRMKLAVWGRHLTSPREGESIALCAAGLKTPKCPVVAGKLNIEYCTTFRVRFEEDN</sequence>
<organism evidence="1 2">
    <name type="scientific">Podospora australis</name>
    <dbReference type="NCBI Taxonomy" id="1536484"/>
    <lineage>
        <taxon>Eukaryota</taxon>
        <taxon>Fungi</taxon>
        <taxon>Dikarya</taxon>
        <taxon>Ascomycota</taxon>
        <taxon>Pezizomycotina</taxon>
        <taxon>Sordariomycetes</taxon>
        <taxon>Sordariomycetidae</taxon>
        <taxon>Sordariales</taxon>
        <taxon>Podosporaceae</taxon>
        <taxon>Podospora</taxon>
    </lineage>
</organism>
<feature type="non-terminal residue" evidence="1">
    <location>
        <position position="1"/>
    </location>
</feature>
<reference evidence="1" key="1">
    <citation type="journal article" date="2023" name="Mol. Phylogenet. Evol.">
        <title>Genome-scale phylogeny and comparative genomics of the fungal order Sordariales.</title>
        <authorList>
            <person name="Hensen N."/>
            <person name="Bonometti L."/>
            <person name="Westerberg I."/>
            <person name="Brannstrom I.O."/>
            <person name="Guillou S."/>
            <person name="Cros-Aarteil S."/>
            <person name="Calhoun S."/>
            <person name="Haridas S."/>
            <person name="Kuo A."/>
            <person name="Mondo S."/>
            <person name="Pangilinan J."/>
            <person name="Riley R."/>
            <person name="LaButti K."/>
            <person name="Andreopoulos B."/>
            <person name="Lipzen A."/>
            <person name="Chen C."/>
            <person name="Yan M."/>
            <person name="Daum C."/>
            <person name="Ng V."/>
            <person name="Clum A."/>
            <person name="Steindorff A."/>
            <person name="Ohm R.A."/>
            <person name="Martin F."/>
            <person name="Silar P."/>
            <person name="Natvig D.O."/>
            <person name="Lalanne C."/>
            <person name="Gautier V."/>
            <person name="Ament-Velasquez S.L."/>
            <person name="Kruys A."/>
            <person name="Hutchinson M.I."/>
            <person name="Powell A.J."/>
            <person name="Barry K."/>
            <person name="Miller A.N."/>
            <person name="Grigoriev I.V."/>
            <person name="Debuchy R."/>
            <person name="Gladieux P."/>
            <person name="Hiltunen Thoren M."/>
            <person name="Johannesson H."/>
        </authorList>
    </citation>
    <scope>NUCLEOTIDE SEQUENCE</scope>
    <source>
        <strain evidence="1">PSN309</strain>
    </source>
</reference>
<comment type="caution">
    <text evidence="1">The sequence shown here is derived from an EMBL/GenBank/DDBJ whole genome shotgun (WGS) entry which is preliminary data.</text>
</comment>
<proteinExistence type="predicted"/>
<accession>A0AAN6WQZ6</accession>
<evidence type="ECO:0000313" key="2">
    <source>
        <dbReference type="Proteomes" id="UP001302126"/>
    </source>
</evidence>
<protein>
    <submittedName>
        <fullName evidence="1">Uncharacterized protein</fullName>
    </submittedName>
</protein>
<evidence type="ECO:0000313" key="1">
    <source>
        <dbReference type="EMBL" id="KAK4184767.1"/>
    </source>
</evidence>
<dbReference type="EMBL" id="MU864475">
    <property type="protein sequence ID" value="KAK4184767.1"/>
    <property type="molecule type" value="Genomic_DNA"/>
</dbReference>
<reference evidence="1" key="2">
    <citation type="submission" date="2023-05" db="EMBL/GenBank/DDBJ databases">
        <authorList>
            <consortium name="Lawrence Berkeley National Laboratory"/>
            <person name="Steindorff A."/>
            <person name="Hensen N."/>
            <person name="Bonometti L."/>
            <person name="Westerberg I."/>
            <person name="Brannstrom I.O."/>
            <person name="Guillou S."/>
            <person name="Cros-Aarteil S."/>
            <person name="Calhoun S."/>
            <person name="Haridas S."/>
            <person name="Kuo A."/>
            <person name="Mondo S."/>
            <person name="Pangilinan J."/>
            <person name="Riley R."/>
            <person name="Labutti K."/>
            <person name="Andreopoulos B."/>
            <person name="Lipzen A."/>
            <person name="Chen C."/>
            <person name="Yanf M."/>
            <person name="Daum C."/>
            <person name="Ng V."/>
            <person name="Clum A."/>
            <person name="Ohm R."/>
            <person name="Martin F."/>
            <person name="Silar P."/>
            <person name="Natvig D."/>
            <person name="Lalanne C."/>
            <person name="Gautier V."/>
            <person name="Ament-Velasquez S.L."/>
            <person name="Kruys A."/>
            <person name="Hutchinson M.I."/>
            <person name="Powell A.J."/>
            <person name="Barry K."/>
            <person name="Miller A.N."/>
            <person name="Grigoriev I.V."/>
            <person name="Debuchy R."/>
            <person name="Gladieux P."/>
            <person name="Thoren M.H."/>
            <person name="Johannesson H."/>
        </authorList>
    </citation>
    <scope>NUCLEOTIDE SEQUENCE</scope>
    <source>
        <strain evidence="1">PSN309</strain>
    </source>
</reference>
<keyword evidence="2" id="KW-1185">Reference proteome</keyword>
<dbReference type="AlphaFoldDB" id="A0AAN6WQZ6"/>
<feature type="non-terminal residue" evidence="1">
    <location>
        <position position="67"/>
    </location>
</feature>
<name>A0AAN6WQZ6_9PEZI</name>
<gene>
    <name evidence="1" type="ORF">QBC35DRAFT_347926</name>
</gene>
<dbReference type="Proteomes" id="UP001302126">
    <property type="component" value="Unassembled WGS sequence"/>
</dbReference>